<dbReference type="Proteomes" id="UP001066276">
    <property type="component" value="Chromosome 7"/>
</dbReference>
<reference evidence="2" key="1">
    <citation type="journal article" date="2022" name="bioRxiv">
        <title>Sequencing and chromosome-scale assembly of the giantPleurodeles waltlgenome.</title>
        <authorList>
            <person name="Brown T."/>
            <person name="Elewa A."/>
            <person name="Iarovenko S."/>
            <person name="Subramanian E."/>
            <person name="Araus A.J."/>
            <person name="Petzold A."/>
            <person name="Susuki M."/>
            <person name="Suzuki K.-i.T."/>
            <person name="Hayashi T."/>
            <person name="Toyoda A."/>
            <person name="Oliveira C."/>
            <person name="Osipova E."/>
            <person name="Leigh N.D."/>
            <person name="Simon A."/>
            <person name="Yun M.H."/>
        </authorList>
    </citation>
    <scope>NUCLEOTIDE SEQUENCE</scope>
    <source>
        <strain evidence="2">20211129_DDA</strain>
        <tissue evidence="2">Liver</tissue>
    </source>
</reference>
<name>A0AAV7PGV6_PLEWA</name>
<comment type="caution">
    <text evidence="2">The sequence shown here is derived from an EMBL/GenBank/DDBJ whole genome shotgun (WGS) entry which is preliminary data.</text>
</comment>
<accession>A0AAV7PGV6</accession>
<organism evidence="2 3">
    <name type="scientific">Pleurodeles waltl</name>
    <name type="common">Iberian ribbed newt</name>
    <dbReference type="NCBI Taxonomy" id="8319"/>
    <lineage>
        <taxon>Eukaryota</taxon>
        <taxon>Metazoa</taxon>
        <taxon>Chordata</taxon>
        <taxon>Craniata</taxon>
        <taxon>Vertebrata</taxon>
        <taxon>Euteleostomi</taxon>
        <taxon>Amphibia</taxon>
        <taxon>Batrachia</taxon>
        <taxon>Caudata</taxon>
        <taxon>Salamandroidea</taxon>
        <taxon>Salamandridae</taxon>
        <taxon>Pleurodelinae</taxon>
        <taxon>Pleurodeles</taxon>
    </lineage>
</organism>
<sequence length="89" mass="9623">MERNQLTRVVGVTRWPGHMGVKAPQDPWPRGSEAKTRIGASVQGPARALARGPAEAPELKPEGKPLQARQTPSPGLLGVRQARGRERLT</sequence>
<dbReference type="AlphaFoldDB" id="A0AAV7PGV6"/>
<dbReference type="EMBL" id="JANPWB010000011">
    <property type="protein sequence ID" value="KAJ1124520.1"/>
    <property type="molecule type" value="Genomic_DNA"/>
</dbReference>
<feature type="region of interest" description="Disordered" evidence="1">
    <location>
        <begin position="40"/>
        <end position="89"/>
    </location>
</feature>
<protein>
    <submittedName>
        <fullName evidence="2">Uncharacterized protein</fullName>
    </submittedName>
</protein>
<evidence type="ECO:0000256" key="1">
    <source>
        <dbReference type="SAM" id="MobiDB-lite"/>
    </source>
</evidence>
<keyword evidence="3" id="KW-1185">Reference proteome</keyword>
<proteinExistence type="predicted"/>
<evidence type="ECO:0000313" key="3">
    <source>
        <dbReference type="Proteomes" id="UP001066276"/>
    </source>
</evidence>
<evidence type="ECO:0000313" key="2">
    <source>
        <dbReference type="EMBL" id="KAJ1124520.1"/>
    </source>
</evidence>
<gene>
    <name evidence="2" type="ORF">NDU88_002971</name>
</gene>